<evidence type="ECO:0000256" key="5">
    <source>
        <dbReference type="ARBA" id="ARBA00023136"/>
    </source>
</evidence>
<dbReference type="Pfam" id="PF04011">
    <property type="entry name" value="LemA"/>
    <property type="match status" value="1"/>
</dbReference>
<comment type="similarity">
    <text evidence="2">Belongs to the LemA family.</text>
</comment>
<evidence type="ECO:0000256" key="1">
    <source>
        <dbReference type="ARBA" id="ARBA00004167"/>
    </source>
</evidence>
<dbReference type="InterPro" id="IPR023353">
    <property type="entry name" value="LemA-like_dom_sf"/>
</dbReference>
<dbReference type="GO" id="GO:0016020">
    <property type="term" value="C:membrane"/>
    <property type="evidence" value="ECO:0007669"/>
    <property type="project" value="UniProtKB-SubCell"/>
</dbReference>
<gene>
    <name evidence="7" type="ORF">JIN82_09710</name>
</gene>
<reference evidence="7" key="1">
    <citation type="submission" date="2021-01" db="EMBL/GenBank/DDBJ databases">
        <title>Modified the classification status of verrucomicrobia.</title>
        <authorList>
            <person name="Feng X."/>
        </authorList>
    </citation>
    <scope>NUCLEOTIDE SEQUENCE</scope>
    <source>
        <strain evidence="7">_KCTC 22039</strain>
    </source>
</reference>
<comment type="subcellular location">
    <subcellularLocation>
        <location evidence="1">Membrane</location>
        <topology evidence="1">Single-pass membrane protein</topology>
    </subcellularLocation>
</comment>
<dbReference type="Proteomes" id="UP000624703">
    <property type="component" value="Unassembled WGS sequence"/>
</dbReference>
<evidence type="ECO:0000256" key="2">
    <source>
        <dbReference type="ARBA" id="ARBA00008854"/>
    </source>
</evidence>
<comment type="caution">
    <text evidence="7">The sequence shown here is derived from an EMBL/GenBank/DDBJ whole genome shotgun (WGS) entry which is preliminary data.</text>
</comment>
<dbReference type="AlphaFoldDB" id="A0A8J7SJZ8"/>
<evidence type="ECO:0000256" key="6">
    <source>
        <dbReference type="SAM" id="Phobius"/>
    </source>
</evidence>
<sequence length="184" mass="20498">MDSLMIVGGIIVAALIMLAGMYNSHINRRNQVDLAFAAVDVQLKKRWDLVPNLVDTVKAYAAHEKETLTAVVAARTEAMRADSDSQQRFNSEREIARLVPSLMAISESYPELKANGQFLNLQRTLTEIEAQISAARRTYNSSIMEYNNGVQMFPSNIVAGAFGFQARQALEIPHSERQVRNVSI</sequence>
<accession>A0A8J7SJZ8</accession>
<keyword evidence="5 6" id="KW-0472">Membrane</keyword>
<dbReference type="PANTHER" id="PTHR34478:SF1">
    <property type="entry name" value="PROTEIN LEMA"/>
    <property type="match status" value="1"/>
</dbReference>
<evidence type="ECO:0000256" key="3">
    <source>
        <dbReference type="ARBA" id="ARBA00022692"/>
    </source>
</evidence>
<protein>
    <submittedName>
        <fullName evidence="7">LemA family protein</fullName>
    </submittedName>
</protein>
<dbReference type="InterPro" id="IPR007156">
    <property type="entry name" value="MamQ_LemA"/>
</dbReference>
<dbReference type="Gene3D" id="1.20.1440.20">
    <property type="entry name" value="LemA-like domain"/>
    <property type="match status" value="1"/>
</dbReference>
<proteinExistence type="inferred from homology"/>
<organism evidence="7 8">
    <name type="scientific">Persicirhabdus sediminis</name>
    <dbReference type="NCBI Taxonomy" id="454144"/>
    <lineage>
        <taxon>Bacteria</taxon>
        <taxon>Pseudomonadati</taxon>
        <taxon>Verrucomicrobiota</taxon>
        <taxon>Verrucomicrobiia</taxon>
        <taxon>Verrucomicrobiales</taxon>
        <taxon>Verrucomicrobiaceae</taxon>
        <taxon>Persicirhabdus</taxon>
    </lineage>
</organism>
<feature type="transmembrane region" description="Helical" evidence="6">
    <location>
        <begin position="6"/>
        <end position="22"/>
    </location>
</feature>
<evidence type="ECO:0000256" key="4">
    <source>
        <dbReference type="ARBA" id="ARBA00022989"/>
    </source>
</evidence>
<dbReference type="SUPFAM" id="SSF140478">
    <property type="entry name" value="LemA-like"/>
    <property type="match status" value="1"/>
</dbReference>
<keyword evidence="3 6" id="KW-0812">Transmembrane</keyword>
<keyword evidence="4 6" id="KW-1133">Transmembrane helix</keyword>
<evidence type="ECO:0000313" key="7">
    <source>
        <dbReference type="EMBL" id="MBK1791426.1"/>
    </source>
</evidence>
<dbReference type="PANTHER" id="PTHR34478">
    <property type="entry name" value="PROTEIN LEMA"/>
    <property type="match status" value="1"/>
</dbReference>
<name>A0A8J7SJZ8_9BACT</name>
<dbReference type="EMBL" id="JAENIM010000039">
    <property type="protein sequence ID" value="MBK1791426.1"/>
    <property type="molecule type" value="Genomic_DNA"/>
</dbReference>
<evidence type="ECO:0000313" key="8">
    <source>
        <dbReference type="Proteomes" id="UP000624703"/>
    </source>
</evidence>
<keyword evidence="8" id="KW-1185">Reference proteome</keyword>
<dbReference type="RefSeq" id="WP_200311432.1">
    <property type="nucleotide sequence ID" value="NZ_JAENIM010000039.1"/>
</dbReference>